<dbReference type="AlphaFoldDB" id="A0A8J6P346"/>
<protein>
    <submittedName>
        <fullName evidence="1">Uncharacterized protein</fullName>
    </submittedName>
</protein>
<sequence>MIEEKIQRNFFEVINLHEAEDRDYWRDRSSIERIETIEFMRKVMFGHDRVSERLQRILTIAELK</sequence>
<dbReference type="Proteomes" id="UP000605201">
    <property type="component" value="Unassembled WGS sequence"/>
</dbReference>
<comment type="caution">
    <text evidence="1">The sequence shown here is derived from an EMBL/GenBank/DDBJ whole genome shotgun (WGS) entry which is preliminary data.</text>
</comment>
<dbReference type="EMBL" id="JACNIG010000237">
    <property type="protein sequence ID" value="MBC8432611.1"/>
    <property type="molecule type" value="Genomic_DNA"/>
</dbReference>
<organism evidence="1 2">
    <name type="scientific">Candidatus Desulfatibia vada</name>
    <dbReference type="NCBI Taxonomy" id="2841696"/>
    <lineage>
        <taxon>Bacteria</taxon>
        <taxon>Pseudomonadati</taxon>
        <taxon>Thermodesulfobacteriota</taxon>
        <taxon>Desulfobacteria</taxon>
        <taxon>Desulfobacterales</taxon>
        <taxon>Desulfobacterales incertae sedis</taxon>
        <taxon>Candidatus Desulfatibia</taxon>
    </lineage>
</organism>
<evidence type="ECO:0000313" key="2">
    <source>
        <dbReference type="Proteomes" id="UP000605201"/>
    </source>
</evidence>
<name>A0A8J6P346_9BACT</name>
<evidence type="ECO:0000313" key="1">
    <source>
        <dbReference type="EMBL" id="MBC8432611.1"/>
    </source>
</evidence>
<gene>
    <name evidence="1" type="ORF">H8D96_11930</name>
</gene>
<proteinExistence type="predicted"/>
<reference evidence="1 2" key="1">
    <citation type="submission" date="2020-08" db="EMBL/GenBank/DDBJ databases">
        <title>Bridging the membrane lipid divide: bacteria of the FCB group superphylum have the potential to synthesize archaeal ether lipids.</title>
        <authorList>
            <person name="Villanueva L."/>
            <person name="Von Meijenfeldt F.A.B."/>
            <person name="Westbye A.B."/>
            <person name="Yadav S."/>
            <person name="Hopmans E.C."/>
            <person name="Dutilh B.E."/>
            <person name="Sinninghe Damste J.S."/>
        </authorList>
    </citation>
    <scope>NUCLEOTIDE SEQUENCE [LARGE SCALE GENOMIC DNA]</scope>
    <source>
        <strain evidence="1">NIOZ-UU17</strain>
    </source>
</reference>
<accession>A0A8J6P346</accession>